<comment type="similarity">
    <text evidence="2">Belongs to the glycosyl hydrolase 18 family. Chitinase class V subfamily.</text>
</comment>
<gene>
    <name evidence="15" type="ORF">TWF970_000776</name>
</gene>
<evidence type="ECO:0000256" key="12">
    <source>
        <dbReference type="SAM" id="SignalP"/>
    </source>
</evidence>
<dbReference type="PROSITE" id="PS50941">
    <property type="entry name" value="CHIT_BIND_I_2"/>
    <property type="match status" value="1"/>
</dbReference>
<evidence type="ECO:0000256" key="3">
    <source>
        <dbReference type="ARBA" id="ARBA00012729"/>
    </source>
</evidence>
<dbReference type="PANTHER" id="PTHR11177:SF402">
    <property type="entry name" value="CHITINASE"/>
    <property type="match status" value="1"/>
</dbReference>
<reference evidence="15 16" key="1">
    <citation type="submission" date="2020-01" db="EMBL/GenBank/DDBJ databases">
        <authorList>
            <person name="Palmer J.M."/>
        </authorList>
    </citation>
    <scope>NUCLEOTIDE SEQUENCE [LARGE SCALE GENOMIC DNA]</scope>
    <source>
        <strain evidence="15 16">TWF970</strain>
    </source>
</reference>
<comment type="caution">
    <text evidence="10">Lacks conserved residue(s) required for the propagation of feature annotation.</text>
</comment>
<dbReference type="SMART" id="SM00636">
    <property type="entry name" value="Glyco_18"/>
    <property type="match status" value="1"/>
</dbReference>
<keyword evidence="4 10" id="KW-0147">Chitin-binding</keyword>
<dbReference type="EMBL" id="JAABOJ010000001">
    <property type="protein sequence ID" value="KAF3291562.1"/>
    <property type="molecule type" value="Genomic_DNA"/>
</dbReference>
<dbReference type="SMART" id="SM00270">
    <property type="entry name" value="ChtBD1"/>
    <property type="match status" value="2"/>
</dbReference>
<dbReference type="SUPFAM" id="SSF57016">
    <property type="entry name" value="Plant lectins/antimicrobial peptides"/>
    <property type="match status" value="1"/>
</dbReference>
<dbReference type="InterPro" id="IPR017853">
    <property type="entry name" value="GH"/>
</dbReference>
<evidence type="ECO:0000256" key="6">
    <source>
        <dbReference type="ARBA" id="ARBA00023024"/>
    </source>
</evidence>
<evidence type="ECO:0000313" key="15">
    <source>
        <dbReference type="EMBL" id="KAF3291562.1"/>
    </source>
</evidence>
<dbReference type="InterPro" id="IPR001223">
    <property type="entry name" value="Glyco_hydro18_cat"/>
</dbReference>
<dbReference type="InterPro" id="IPR050314">
    <property type="entry name" value="Glycosyl_Hydrlase_18"/>
</dbReference>
<dbReference type="InterPro" id="IPR029476">
    <property type="entry name" value="DNase_NucA_NucB"/>
</dbReference>
<evidence type="ECO:0000256" key="5">
    <source>
        <dbReference type="ARBA" id="ARBA00022801"/>
    </source>
</evidence>
<comment type="caution">
    <text evidence="15">The sequence shown here is derived from an EMBL/GenBank/DDBJ whole genome shotgun (WGS) entry which is preliminary data.</text>
</comment>
<evidence type="ECO:0000256" key="4">
    <source>
        <dbReference type="ARBA" id="ARBA00022669"/>
    </source>
</evidence>
<dbReference type="Pfam" id="PF14040">
    <property type="entry name" value="DNase_NucA_NucB"/>
    <property type="match status" value="1"/>
</dbReference>
<evidence type="ECO:0000259" key="14">
    <source>
        <dbReference type="PROSITE" id="PS51910"/>
    </source>
</evidence>
<dbReference type="SUPFAM" id="SSF54556">
    <property type="entry name" value="Chitinase insertion domain"/>
    <property type="match status" value="1"/>
</dbReference>
<feature type="disulfide bond" evidence="10">
    <location>
        <begin position="81"/>
        <end position="93"/>
    </location>
</feature>
<feature type="domain" description="Chitin-binding type-1" evidence="13">
    <location>
        <begin position="67"/>
        <end position="110"/>
    </location>
</feature>
<dbReference type="Gene3D" id="3.10.50.10">
    <property type="match status" value="1"/>
</dbReference>
<dbReference type="InterPro" id="IPR011583">
    <property type="entry name" value="Chitinase_II/V-like_cat"/>
</dbReference>
<dbReference type="InterPro" id="IPR036861">
    <property type="entry name" value="Endochitinase-like_sf"/>
</dbReference>
<dbReference type="InterPro" id="IPR018371">
    <property type="entry name" value="Chitin-binding_1_CS"/>
</dbReference>
<dbReference type="PROSITE" id="PS51910">
    <property type="entry name" value="GH18_2"/>
    <property type="match status" value="1"/>
</dbReference>
<dbReference type="PROSITE" id="PS00026">
    <property type="entry name" value="CHIT_BIND_I_1"/>
    <property type="match status" value="1"/>
</dbReference>
<keyword evidence="9" id="KW-0624">Polysaccharide degradation</keyword>
<keyword evidence="5 11" id="KW-0378">Hydrolase</keyword>
<accession>A0A7C8RIP5</accession>
<keyword evidence="10" id="KW-1015">Disulfide bond</keyword>
<evidence type="ECO:0000256" key="10">
    <source>
        <dbReference type="PROSITE-ProRule" id="PRU00261"/>
    </source>
</evidence>
<evidence type="ECO:0000313" key="16">
    <source>
        <dbReference type="Proteomes" id="UP000474640"/>
    </source>
</evidence>
<dbReference type="Proteomes" id="UP000474640">
    <property type="component" value="Unassembled WGS sequence"/>
</dbReference>
<evidence type="ECO:0000256" key="7">
    <source>
        <dbReference type="ARBA" id="ARBA00023277"/>
    </source>
</evidence>
<evidence type="ECO:0000256" key="8">
    <source>
        <dbReference type="ARBA" id="ARBA00023295"/>
    </source>
</evidence>
<keyword evidence="12" id="KW-0732">Signal</keyword>
<dbReference type="InterPro" id="IPR029070">
    <property type="entry name" value="Chitinase_insertion_sf"/>
</dbReference>
<sequence>MVSHRCHLFFLLLLLNTFIIPSFAQQSGLYCDIDNPCEIGCCSKFGSCGFGPSWCGPQNCVNNCNAKAECGEYAARPGQNCPLNVCCSKWGFCGVTSEFCNSDCQSNCKAPSPPQCGVSDSSWTKRRIGYYETWKAASDCDGFPPEKIPSQAFTHINVAFAEISADFKLTFNDLPLIGRIGRLKARSPALNIFISVGGWGFSDPGPTQTRWSDMASTSASRAVFIRSVMDFLELADFDGVDLDWEYPGADDRGGKSADFENYVSLVREMRIAFSMRNPGWDITMAIPTSYWYLRHFDVKGLQSHLSWFNLMSYDLHGLWDAENPYIGPYVYGHTNLTEIGAALDLLLRNDVKMQNVVMGMGFYGRSYTLSDISCYKPGCVFLDGGVPGECSKTSGVLTYREIQARKHRLNDLREYYDGDETGVKYMVYDGDQWISYDDEDTFEAKRKFMSKNCMGGVMIWAIDQDTEDFSALSALIGEDFLGSGLLDGGPLTNREKKLIRREFSGFTGDDCYITRQCTGIGVPDNAFNTCKAGYVAIERVHSPPFDTSDPLSQENMPCSFGQYKSICCNVESPPQSCIWKGGPGPMTPASCFGGKGDATCGQNQYELTTDSHTDSFGLLPCANGKRSLCCDKSPALNQCHWTDCIPIEQTVDPSVNLCNRGRPPNGFGKVYTTWRGDQDNGARCPDWSARIFCCPAKNTYRNCQWKPTSMNSNSDSINPSSTAVQFGSMAQCYDRLCPDTQLTITRAQLPERMPNYLAACYPYDATIKHKYCCDPPWDENLPVDPKYLWANPSGEENLYSYQENYGNNDHRGWPGDTDPGDDPYGFIMLDGPEDALQSQFPDDFEIIHKDDADPAKLKKRSSLLTEDKETLDNTFTHEESTHLVYCKVGRTDSCKRIFKNAAADTIIKLPNHIGSGPFARVVSMEEVIDEDIPAHHKMKRSNENNNHTIYKLTFDYAFHLIKRDTTVHMRMDYTNLVRYWDEITDEPGPSKKKRWWGPFGEWLQRLNTVEGKDVGKLPMHYEKSMLLYRSQKGCPRGKSLLRASLDITANVKFDMNARWAYYLTGTIVPLKLDETYAYFSVAPDAELSLEILGNAELKYPEKRVKIIDTLSYPGLSVKGIAAVGPTLDLWGSMAGKLTISGKLKAGTKIKLPQYEMYYPMDQTAAPYEKFGMDAQQVQRAEGITPLLEAGVSAEADLDISLVPEINLGIQFGLKGGTKIVDAQIVGFMNNTVNFNLKAQAQGGIGSGGSASYDFVVSYFYNFGFGGRASFIGFFNWVMRARQLFPGRGKQVILYEKHGAISTPQSRRSLPEPIENATFGILDGVGTDFLGKRDLVKRVGWEDVASFAKGLLDCNDGGRCAGGGCTNGACDLQSSPRSKRSLVSKRADEEPEEPLPLEVCDTSVPNIYWNCKYFEDHIVTPRPGLQSDPQWSYFGVCHNMRNGFAVLNAGLTVTLNMEGTKRDGQNRRDQMCGKYGSYHPNQDLSLTAFPGENDRIQGANDDQSNNLVWAQHCKAESSRLNSFKFGAGEWPLTGNENWLTCDEFPFASTIEGGNPAQGVRACTPGYQQEYQSVLIGNFGLWMNERVSWKNEDGTNEETWVEWIKWDHPLHRDEPVYKWLQSQGKRRTFAVGIFDSAHGPPQGMAIDSSGSDTTDWNNIVAVINLRGNSQYRLGAQGTIKKNAMCVDHDADTIPTPWGDKPNIKSCRVRFVGDVN</sequence>
<keyword evidence="7" id="KW-0119">Carbohydrate metabolism</keyword>
<keyword evidence="8 11" id="KW-0326">Glycosidase</keyword>
<dbReference type="Gene3D" id="3.20.20.80">
    <property type="entry name" value="Glycosidases"/>
    <property type="match status" value="1"/>
</dbReference>
<evidence type="ECO:0000256" key="1">
    <source>
        <dbReference type="ARBA" id="ARBA00000822"/>
    </source>
</evidence>
<dbReference type="InterPro" id="IPR001579">
    <property type="entry name" value="Glyco_hydro_18_chit_AS"/>
</dbReference>
<name>A0A7C8RIP5_ORBOL</name>
<evidence type="ECO:0000256" key="2">
    <source>
        <dbReference type="ARBA" id="ARBA00008682"/>
    </source>
</evidence>
<dbReference type="Pfam" id="PF00187">
    <property type="entry name" value="Chitin_bind_1"/>
    <property type="match status" value="1"/>
</dbReference>
<feature type="disulfide bond" evidence="10">
    <location>
        <begin position="104"/>
        <end position="108"/>
    </location>
</feature>
<dbReference type="EC" id="3.2.1.14" evidence="3"/>
<feature type="chain" id="PRO_5028812700" description="chitinase" evidence="12">
    <location>
        <begin position="25"/>
        <end position="1713"/>
    </location>
</feature>
<evidence type="ECO:0000256" key="9">
    <source>
        <dbReference type="ARBA" id="ARBA00023326"/>
    </source>
</evidence>
<keyword evidence="6" id="KW-0146">Chitin degradation</keyword>
<dbReference type="Pfam" id="PF00704">
    <property type="entry name" value="Glyco_hydro_18"/>
    <property type="match status" value="1"/>
</dbReference>
<evidence type="ECO:0000259" key="13">
    <source>
        <dbReference type="PROSITE" id="PS50941"/>
    </source>
</evidence>
<dbReference type="PANTHER" id="PTHR11177">
    <property type="entry name" value="CHITINASE"/>
    <property type="match status" value="1"/>
</dbReference>
<feature type="signal peptide" evidence="12">
    <location>
        <begin position="1"/>
        <end position="24"/>
    </location>
</feature>
<dbReference type="OrthoDB" id="73875at2759"/>
<dbReference type="GO" id="GO:0006032">
    <property type="term" value="P:chitin catabolic process"/>
    <property type="evidence" value="ECO:0007669"/>
    <property type="project" value="UniProtKB-KW"/>
</dbReference>
<dbReference type="PROSITE" id="PS01095">
    <property type="entry name" value="GH18_1"/>
    <property type="match status" value="1"/>
</dbReference>
<dbReference type="Gene3D" id="3.30.60.10">
    <property type="entry name" value="Endochitinase-like"/>
    <property type="match status" value="1"/>
</dbReference>
<dbReference type="GO" id="GO:0008061">
    <property type="term" value="F:chitin binding"/>
    <property type="evidence" value="ECO:0007669"/>
    <property type="project" value="UniProtKB-UniRule"/>
</dbReference>
<dbReference type="GO" id="GO:0008843">
    <property type="term" value="F:endochitinase activity"/>
    <property type="evidence" value="ECO:0007669"/>
    <property type="project" value="UniProtKB-EC"/>
</dbReference>
<proteinExistence type="inferred from homology"/>
<organism evidence="15 16">
    <name type="scientific">Orbilia oligospora</name>
    <name type="common">Nematode-trapping fungus</name>
    <name type="synonym">Arthrobotrys oligospora</name>
    <dbReference type="NCBI Taxonomy" id="2813651"/>
    <lineage>
        <taxon>Eukaryota</taxon>
        <taxon>Fungi</taxon>
        <taxon>Dikarya</taxon>
        <taxon>Ascomycota</taxon>
        <taxon>Pezizomycotina</taxon>
        <taxon>Orbiliomycetes</taxon>
        <taxon>Orbiliales</taxon>
        <taxon>Orbiliaceae</taxon>
        <taxon>Orbilia</taxon>
    </lineage>
</organism>
<dbReference type="SUPFAM" id="SSF51445">
    <property type="entry name" value="(Trans)glycosidases"/>
    <property type="match status" value="1"/>
</dbReference>
<protein>
    <recommendedName>
        <fullName evidence="3">chitinase</fullName>
        <ecNumber evidence="3">3.2.1.14</ecNumber>
    </recommendedName>
</protein>
<evidence type="ECO:0000256" key="11">
    <source>
        <dbReference type="RuleBase" id="RU000489"/>
    </source>
</evidence>
<comment type="catalytic activity">
    <reaction evidence="1">
        <text>Random endo-hydrolysis of N-acetyl-beta-D-glucosaminide (1-&gt;4)-beta-linkages in chitin and chitodextrins.</text>
        <dbReference type="EC" id="3.2.1.14"/>
    </reaction>
</comment>
<dbReference type="GO" id="GO:0000272">
    <property type="term" value="P:polysaccharide catabolic process"/>
    <property type="evidence" value="ECO:0007669"/>
    <property type="project" value="UniProtKB-KW"/>
</dbReference>
<dbReference type="CDD" id="cd06921">
    <property type="entry name" value="ChtBD1_GH19_hevein"/>
    <property type="match status" value="1"/>
</dbReference>
<feature type="domain" description="GH18" evidence="14">
    <location>
        <begin position="125"/>
        <end position="483"/>
    </location>
</feature>
<dbReference type="InterPro" id="IPR001002">
    <property type="entry name" value="Chitin-bd_1"/>
</dbReference>
<feature type="disulfide bond" evidence="10">
    <location>
        <begin position="86"/>
        <end position="100"/>
    </location>
</feature>